<dbReference type="EMBL" id="JABBWK010000009">
    <property type="protein sequence ID" value="KAG1904519.1"/>
    <property type="molecule type" value="Genomic_DNA"/>
</dbReference>
<keyword evidence="1" id="KW-0472">Membrane</keyword>
<evidence type="ECO:0000313" key="2">
    <source>
        <dbReference type="EMBL" id="KAG1904519.1"/>
    </source>
</evidence>
<evidence type="ECO:0000256" key="1">
    <source>
        <dbReference type="SAM" id="Phobius"/>
    </source>
</evidence>
<dbReference type="Proteomes" id="UP001195769">
    <property type="component" value="Unassembled WGS sequence"/>
</dbReference>
<name>A0AAD4EGE1_9AGAM</name>
<evidence type="ECO:0000313" key="3">
    <source>
        <dbReference type="Proteomes" id="UP001195769"/>
    </source>
</evidence>
<feature type="transmembrane region" description="Helical" evidence="1">
    <location>
        <begin position="27"/>
        <end position="57"/>
    </location>
</feature>
<reference evidence="2" key="1">
    <citation type="journal article" date="2020" name="New Phytol.">
        <title>Comparative genomics reveals dynamic genome evolution in host specialist ectomycorrhizal fungi.</title>
        <authorList>
            <person name="Lofgren L.A."/>
            <person name="Nguyen N.H."/>
            <person name="Vilgalys R."/>
            <person name="Ruytinx J."/>
            <person name="Liao H.L."/>
            <person name="Branco S."/>
            <person name="Kuo A."/>
            <person name="LaButti K."/>
            <person name="Lipzen A."/>
            <person name="Andreopoulos W."/>
            <person name="Pangilinan J."/>
            <person name="Riley R."/>
            <person name="Hundley H."/>
            <person name="Na H."/>
            <person name="Barry K."/>
            <person name="Grigoriev I.V."/>
            <person name="Stajich J.E."/>
            <person name="Kennedy P.G."/>
        </authorList>
    </citation>
    <scope>NUCLEOTIDE SEQUENCE</scope>
    <source>
        <strain evidence="2">FC203</strain>
    </source>
</reference>
<organism evidence="2 3">
    <name type="scientific">Suillus fuscotomentosus</name>
    <dbReference type="NCBI Taxonomy" id="1912939"/>
    <lineage>
        <taxon>Eukaryota</taxon>
        <taxon>Fungi</taxon>
        <taxon>Dikarya</taxon>
        <taxon>Basidiomycota</taxon>
        <taxon>Agaricomycotina</taxon>
        <taxon>Agaricomycetes</taxon>
        <taxon>Agaricomycetidae</taxon>
        <taxon>Boletales</taxon>
        <taxon>Suillineae</taxon>
        <taxon>Suillaceae</taxon>
        <taxon>Suillus</taxon>
    </lineage>
</organism>
<dbReference type="RefSeq" id="XP_041230094.1">
    <property type="nucleotide sequence ID" value="XM_041373074.1"/>
</dbReference>
<accession>A0AAD4EGE1</accession>
<proteinExistence type="predicted"/>
<gene>
    <name evidence="2" type="ORF">F5891DRAFT_746885</name>
</gene>
<keyword evidence="3" id="KW-1185">Reference proteome</keyword>
<dbReference type="AlphaFoldDB" id="A0AAD4EGE1"/>
<keyword evidence="1" id="KW-0812">Transmembrane</keyword>
<protein>
    <submittedName>
        <fullName evidence="2">Uncharacterized protein</fullName>
    </submittedName>
</protein>
<comment type="caution">
    <text evidence="2">The sequence shown here is derived from an EMBL/GenBank/DDBJ whole genome shotgun (WGS) entry which is preliminary data.</text>
</comment>
<sequence>MTMMLIFTMLIFGRLMRSRTFMRCSHTPLIIFFGILSTVIHLCIVFLPTTCILCILYGHNVLFVLSTNYTHSFYSLWHNTLLVRSHYYNHCYRSSDYDHDHSHLVIDW</sequence>
<dbReference type="GeneID" id="64667372"/>
<keyword evidence="1" id="KW-1133">Transmembrane helix</keyword>